<dbReference type="Proteomes" id="UP001271274">
    <property type="component" value="Unassembled WGS sequence"/>
</dbReference>
<reference evidence="2 3" key="1">
    <citation type="journal article" date="2023" name="Microb. Genom.">
        <title>Mesoterricola silvestris gen. nov., sp. nov., Mesoterricola sediminis sp. nov., Geothrix oryzae sp. nov., Geothrix edaphica sp. nov., Geothrix rubra sp. nov., and Geothrix limicola sp. nov., six novel members of Acidobacteriota isolated from soils.</title>
        <authorList>
            <person name="Weisberg A.J."/>
            <person name="Pearce E."/>
            <person name="Kramer C.G."/>
            <person name="Chang J.H."/>
            <person name="Clarke C.R."/>
        </authorList>
    </citation>
    <scope>NUCLEOTIDE SEQUENCE [LARGE SCALE GENOMIC DNA]</scope>
    <source>
        <strain evidence="2 3">ID09-01A</strain>
    </source>
</reference>
<dbReference type="RefSeq" id="WP_046706128.1">
    <property type="nucleotide sequence ID" value="NZ_JARAYT010000008.1"/>
</dbReference>
<evidence type="ECO:0000313" key="3">
    <source>
        <dbReference type="Proteomes" id="UP001271274"/>
    </source>
</evidence>
<feature type="domain" description="HTH luxR-type" evidence="1">
    <location>
        <begin position="280"/>
        <end position="337"/>
    </location>
</feature>
<accession>A0ABU4NIZ7</accession>
<gene>
    <name evidence="2" type="ORF">PV662_23090</name>
</gene>
<dbReference type="SUPFAM" id="SSF46894">
    <property type="entry name" value="C-terminal effector domain of the bipartite response regulators"/>
    <property type="match status" value="1"/>
</dbReference>
<evidence type="ECO:0000259" key="1">
    <source>
        <dbReference type="SMART" id="SM00421"/>
    </source>
</evidence>
<dbReference type="InterPro" id="IPR036388">
    <property type="entry name" value="WH-like_DNA-bd_sf"/>
</dbReference>
<sequence length="343" mass="37584">MGELSVLGLTDTEEGIYRHFLRNPGTTAEDIQLLLHVPLDEIGSALEHLSELGLLHETEGTGTGTGTGTDSGPGAISAADPEIAVDRLTDLRLRELHQQLQQVTQSRHLIAGLRAEQSVKEQPDSGRIERLEDLGQIRGRIDDLAFFAREEILSVEPYTELTPANIAHARPLDTRCLRRGVRIRNVVLREALDHPPTVGYLRDLTSLGAQIRVADTIAERLLVYDRRTALVPVDPADTRRGALLAREAGLVANILALFEKIWDQATDLTVLIDERAGAEGGGLSEMERQVLEAMCHVGKDESGARSLGVSVRTYRRHVADVLRILGASSRAHAALLARERGWV</sequence>
<protein>
    <submittedName>
        <fullName evidence="2">Helix-turn-helix transcriptional regulator</fullName>
    </submittedName>
</protein>
<dbReference type="PANTHER" id="PTHR34293">
    <property type="entry name" value="HTH-TYPE TRANSCRIPTIONAL REGULATOR TRMBL2"/>
    <property type="match status" value="1"/>
</dbReference>
<dbReference type="Gene3D" id="1.10.10.10">
    <property type="entry name" value="Winged helix-like DNA-binding domain superfamily/Winged helix DNA-binding domain"/>
    <property type="match status" value="2"/>
</dbReference>
<comment type="caution">
    <text evidence="2">The sequence shown here is derived from an EMBL/GenBank/DDBJ whole genome shotgun (WGS) entry which is preliminary data.</text>
</comment>
<evidence type="ECO:0000313" key="2">
    <source>
        <dbReference type="EMBL" id="MDX3702606.1"/>
    </source>
</evidence>
<dbReference type="EMBL" id="JARAYU010000007">
    <property type="protein sequence ID" value="MDX3702606.1"/>
    <property type="molecule type" value="Genomic_DNA"/>
</dbReference>
<proteinExistence type="predicted"/>
<dbReference type="PANTHER" id="PTHR34293:SF1">
    <property type="entry name" value="HTH-TYPE TRANSCRIPTIONAL REGULATOR TRMBL2"/>
    <property type="match status" value="1"/>
</dbReference>
<keyword evidence="3" id="KW-1185">Reference proteome</keyword>
<dbReference type="InterPro" id="IPR051797">
    <property type="entry name" value="TrmB-like"/>
</dbReference>
<organism evidence="2 3">
    <name type="scientific">Streptomyces europaeiscabiei</name>
    <dbReference type="NCBI Taxonomy" id="146819"/>
    <lineage>
        <taxon>Bacteria</taxon>
        <taxon>Bacillati</taxon>
        <taxon>Actinomycetota</taxon>
        <taxon>Actinomycetes</taxon>
        <taxon>Kitasatosporales</taxon>
        <taxon>Streptomycetaceae</taxon>
        <taxon>Streptomyces</taxon>
    </lineage>
</organism>
<dbReference type="InterPro" id="IPR000792">
    <property type="entry name" value="Tscrpt_reg_LuxR_C"/>
</dbReference>
<dbReference type="InterPro" id="IPR016032">
    <property type="entry name" value="Sig_transdc_resp-reg_C-effctor"/>
</dbReference>
<name>A0ABU4NIZ7_9ACTN</name>
<dbReference type="SMART" id="SM00421">
    <property type="entry name" value="HTH_LUXR"/>
    <property type="match status" value="1"/>
</dbReference>